<evidence type="ECO:0000256" key="2">
    <source>
        <dbReference type="ARBA" id="ARBA00022771"/>
    </source>
</evidence>
<dbReference type="SUPFAM" id="SSF144232">
    <property type="entry name" value="HIT/MYND zinc finger-like"/>
    <property type="match status" value="1"/>
</dbReference>
<evidence type="ECO:0000256" key="3">
    <source>
        <dbReference type="ARBA" id="ARBA00022833"/>
    </source>
</evidence>
<evidence type="ECO:0000313" key="6">
    <source>
        <dbReference type="EMBL" id="KAJ7698989.1"/>
    </source>
</evidence>
<protein>
    <recommendedName>
        <fullName evidence="5">MYND-type domain-containing protein</fullName>
    </recommendedName>
</protein>
<evidence type="ECO:0000256" key="1">
    <source>
        <dbReference type="ARBA" id="ARBA00022723"/>
    </source>
</evidence>
<accession>A0AAD7DV61</accession>
<keyword evidence="7" id="KW-1185">Reference proteome</keyword>
<keyword evidence="3" id="KW-0862">Zinc</keyword>
<reference evidence="6" key="1">
    <citation type="submission" date="2023-03" db="EMBL/GenBank/DDBJ databases">
        <title>Massive genome expansion in bonnet fungi (Mycena s.s.) driven by repeated elements and novel gene families across ecological guilds.</title>
        <authorList>
            <consortium name="Lawrence Berkeley National Laboratory"/>
            <person name="Harder C.B."/>
            <person name="Miyauchi S."/>
            <person name="Viragh M."/>
            <person name="Kuo A."/>
            <person name="Thoen E."/>
            <person name="Andreopoulos B."/>
            <person name="Lu D."/>
            <person name="Skrede I."/>
            <person name="Drula E."/>
            <person name="Henrissat B."/>
            <person name="Morin E."/>
            <person name="Kohler A."/>
            <person name="Barry K."/>
            <person name="LaButti K."/>
            <person name="Morin E."/>
            <person name="Salamov A."/>
            <person name="Lipzen A."/>
            <person name="Mereny Z."/>
            <person name="Hegedus B."/>
            <person name="Baldrian P."/>
            <person name="Stursova M."/>
            <person name="Weitz H."/>
            <person name="Taylor A."/>
            <person name="Grigoriev I.V."/>
            <person name="Nagy L.G."/>
            <person name="Martin F."/>
            <person name="Kauserud H."/>
        </authorList>
    </citation>
    <scope>NUCLEOTIDE SEQUENCE</scope>
    <source>
        <strain evidence="6">CBHHK067</strain>
    </source>
</reference>
<feature type="domain" description="MYND-type" evidence="5">
    <location>
        <begin position="410"/>
        <end position="452"/>
    </location>
</feature>
<gene>
    <name evidence="6" type="ORF">B0H17DRAFT_1196581</name>
</gene>
<keyword evidence="2 4" id="KW-0863">Zinc-finger</keyword>
<name>A0AAD7DV61_MYCRO</name>
<evidence type="ECO:0000259" key="5">
    <source>
        <dbReference type="PROSITE" id="PS50865"/>
    </source>
</evidence>
<dbReference type="AlphaFoldDB" id="A0AAD7DV61"/>
<organism evidence="6 7">
    <name type="scientific">Mycena rosella</name>
    <name type="common">Pink bonnet</name>
    <name type="synonym">Agaricus rosellus</name>
    <dbReference type="NCBI Taxonomy" id="1033263"/>
    <lineage>
        <taxon>Eukaryota</taxon>
        <taxon>Fungi</taxon>
        <taxon>Dikarya</taxon>
        <taxon>Basidiomycota</taxon>
        <taxon>Agaricomycotina</taxon>
        <taxon>Agaricomycetes</taxon>
        <taxon>Agaricomycetidae</taxon>
        <taxon>Agaricales</taxon>
        <taxon>Marasmiineae</taxon>
        <taxon>Mycenaceae</taxon>
        <taxon>Mycena</taxon>
    </lineage>
</organism>
<dbReference type="GO" id="GO:0008270">
    <property type="term" value="F:zinc ion binding"/>
    <property type="evidence" value="ECO:0007669"/>
    <property type="project" value="UniProtKB-KW"/>
</dbReference>
<dbReference type="Proteomes" id="UP001221757">
    <property type="component" value="Unassembled WGS sequence"/>
</dbReference>
<dbReference type="Gene3D" id="6.10.140.2220">
    <property type="match status" value="1"/>
</dbReference>
<keyword evidence="1" id="KW-0479">Metal-binding</keyword>
<dbReference type="Pfam" id="PF01753">
    <property type="entry name" value="zf-MYND"/>
    <property type="match status" value="1"/>
</dbReference>
<evidence type="ECO:0000313" key="7">
    <source>
        <dbReference type="Proteomes" id="UP001221757"/>
    </source>
</evidence>
<proteinExistence type="predicted"/>
<evidence type="ECO:0000256" key="4">
    <source>
        <dbReference type="PROSITE-ProRule" id="PRU00134"/>
    </source>
</evidence>
<dbReference type="InterPro" id="IPR002893">
    <property type="entry name" value="Znf_MYND"/>
</dbReference>
<comment type="caution">
    <text evidence="6">The sequence shown here is derived from an EMBL/GenBank/DDBJ whole genome shotgun (WGS) entry which is preliminary data.</text>
</comment>
<dbReference type="PROSITE" id="PS50865">
    <property type="entry name" value="ZF_MYND_2"/>
    <property type="match status" value="1"/>
</dbReference>
<sequence>MHPAFCMSKISALPFRIQRLARRAIDPASLDDALYIHLRAEVPLLPDDKQILFLPALYVNLDPVLIPTPGQLDSPEPLSTGRIKRAYISLIAIYPIECLPPDVFIALFPRLWLWLDFFQAYCHHVDLADVFSPAQNEICFAFFIFIGPFLRDATCFDLIGGTPGVRFVAGQAWNFLVDCDDLDILQLAFNYLATFMRGPLAADDPNNLQEFVDDGIGGEFTDMVSLVLRFVGILLSDSTSAASAWSPNALRSVFGFILRADGMLGSREVSDPRSFSALLLPRGILKTITVGVRRAIANFNTNITSEVRGYQKQFATDSCTPSFSAVHGESKITLPSCLPHILPPSLAFYAVLSETEKGLLEVADIVSGQEFQRSAVLGEWKKFTDLAHQRLGVLRSFNSRIQPSLKACDNIECDELREKDTFRRCAGCLAVYYCSDACQTFDWQHGVHRQTCKSYQTLRLGQHSAELPLIEIYSRIVRFMNANPATRLVVLFDYTRGSVRITVEPFRPGVEVGHLEHGVATSFSRAGRIELHMMKLGVGDSPPWLIPLRRNNTRVYDSVQDIVRKLSPGWKMAGVVLEIQSVLSLIPADAEIH</sequence>
<dbReference type="EMBL" id="JARKIE010000024">
    <property type="protein sequence ID" value="KAJ7698989.1"/>
    <property type="molecule type" value="Genomic_DNA"/>
</dbReference>